<feature type="compositionally biased region" description="Polar residues" evidence="1">
    <location>
        <begin position="672"/>
        <end position="682"/>
    </location>
</feature>
<protein>
    <submittedName>
        <fullName evidence="2">Uncharacterized protein</fullName>
    </submittedName>
</protein>
<feature type="region of interest" description="Disordered" evidence="1">
    <location>
        <begin position="618"/>
        <end position="707"/>
    </location>
</feature>
<feature type="compositionally biased region" description="Acidic residues" evidence="1">
    <location>
        <begin position="441"/>
        <end position="468"/>
    </location>
</feature>
<feature type="compositionally biased region" description="Low complexity" evidence="1">
    <location>
        <begin position="229"/>
        <end position="270"/>
    </location>
</feature>
<feature type="compositionally biased region" description="Low complexity" evidence="1">
    <location>
        <begin position="115"/>
        <end position="129"/>
    </location>
</feature>
<dbReference type="EMBL" id="MCGO01000050">
    <property type="protein sequence ID" value="ORY37479.1"/>
    <property type="molecule type" value="Genomic_DNA"/>
</dbReference>
<evidence type="ECO:0000313" key="3">
    <source>
        <dbReference type="Proteomes" id="UP000193642"/>
    </source>
</evidence>
<feature type="compositionally biased region" description="Acidic residues" evidence="1">
    <location>
        <begin position="571"/>
        <end position="582"/>
    </location>
</feature>
<gene>
    <name evidence="2" type="ORF">BCR33DRAFT_721528</name>
</gene>
<feature type="compositionally biased region" description="Low complexity" evidence="1">
    <location>
        <begin position="695"/>
        <end position="707"/>
    </location>
</feature>
<dbReference type="Proteomes" id="UP000193642">
    <property type="component" value="Unassembled WGS sequence"/>
</dbReference>
<feature type="compositionally biased region" description="Low complexity" evidence="1">
    <location>
        <begin position="286"/>
        <end position="311"/>
    </location>
</feature>
<feature type="region of interest" description="Disordered" evidence="1">
    <location>
        <begin position="564"/>
        <end position="590"/>
    </location>
</feature>
<evidence type="ECO:0000313" key="2">
    <source>
        <dbReference type="EMBL" id="ORY37479.1"/>
    </source>
</evidence>
<dbReference type="AlphaFoldDB" id="A0A1Y2BRU8"/>
<dbReference type="OrthoDB" id="2120242at2759"/>
<feature type="region of interest" description="Disordered" evidence="1">
    <location>
        <begin position="432"/>
        <end position="519"/>
    </location>
</feature>
<feature type="compositionally biased region" description="Basic and acidic residues" evidence="1">
    <location>
        <begin position="647"/>
        <end position="657"/>
    </location>
</feature>
<feature type="region of interest" description="Disordered" evidence="1">
    <location>
        <begin position="102"/>
        <end position="129"/>
    </location>
</feature>
<name>A0A1Y2BRU8_9FUNG</name>
<reference evidence="2 3" key="1">
    <citation type="submission" date="2016-07" db="EMBL/GenBank/DDBJ databases">
        <title>Pervasive Adenine N6-methylation of Active Genes in Fungi.</title>
        <authorList>
            <consortium name="DOE Joint Genome Institute"/>
            <person name="Mondo S.J."/>
            <person name="Dannebaum R.O."/>
            <person name="Kuo R.C."/>
            <person name="Labutti K."/>
            <person name="Haridas S."/>
            <person name="Kuo A."/>
            <person name="Salamov A."/>
            <person name="Ahrendt S.R."/>
            <person name="Lipzen A."/>
            <person name="Sullivan W."/>
            <person name="Andreopoulos W.B."/>
            <person name="Clum A."/>
            <person name="Lindquist E."/>
            <person name="Daum C."/>
            <person name="Ramamoorthy G.K."/>
            <person name="Gryganskyi A."/>
            <person name="Culley D."/>
            <person name="Magnuson J.K."/>
            <person name="James T.Y."/>
            <person name="O'Malley M.A."/>
            <person name="Stajich J.E."/>
            <person name="Spatafora J.W."/>
            <person name="Visel A."/>
            <person name="Grigoriev I.V."/>
        </authorList>
    </citation>
    <scope>NUCLEOTIDE SEQUENCE [LARGE SCALE GENOMIC DNA]</scope>
    <source>
        <strain evidence="2 3">JEL800</strain>
    </source>
</reference>
<feature type="compositionally biased region" description="Low complexity" evidence="1">
    <location>
        <begin position="470"/>
        <end position="479"/>
    </location>
</feature>
<feature type="region of interest" description="Disordered" evidence="1">
    <location>
        <begin position="220"/>
        <end position="322"/>
    </location>
</feature>
<accession>A0A1Y2BRU8</accession>
<feature type="compositionally biased region" description="Low complexity" evidence="1">
    <location>
        <begin position="65"/>
        <end position="78"/>
    </location>
</feature>
<proteinExistence type="predicted"/>
<sequence>MEEYKTKYIRSLEERLVAAAALRAEEGKAAALRIEAVTLAATARQLRTQLERSLREASGSGSGGSSSSTSINGNSLISVPPPPQLSVHTEAVLLATFESDSEHAFDPHPADEPITANTANSSSKNANPTTTALPTPWLVILRKLYPGQISHLRPHHRQLIDHAVHEEFLVPRMGRDAAQTMLGTTSTATAYYAIPPDLLEEFDDWFTLKMDELISSDDFSMKTSRRKSAPVSASSSTGPSPPTKISSSHQQNQNNHQNVSSSSSSANTQSRRVTISHLDSEFQRKPSPLSSMQFSSSAASRDRTSSSASSSKPKHQFPTKDGSIIYSVAPRATLPDGSPNIEGYRPWTDVIRSKYPTFNKAGSHMCRTAGSFLELKKIKKISMAAQTSARSSKPAFCLPEEYQKEFLEFMDATFFHDGQFGREESHLAGYSYASKGKDSSSSEEDEKGNAEDDEYEDGMQVDEDEDELSPPRASTSSTSARRDRNDVENRDTRSQNKQSQSMEPTPEPLGSLSTGNQPVNEHDWKECLLDTQREYLKQQSRNTKLLLHMRQLVNSFLRSLHRRKSPNYGEAEGDEDFGDEESTTSVVPSESITEFQEWFERGIQENFGLPIEAMDVNISTGSRSSRSPRRRASASPQRRSMTASPARKQEQLARRSPFEVSDSVAKRVKINDSGTAESSGSAINPIDDGTNGRRSSMTEGSMASSSSSKYITKSGYKLTKYNSIFVKLMPEFKSLSRDARVAIKKGVKMFLQQEMGDKFSECVFTVDGADHHTYGVPEHLLAEFTQWGRTELKRCFPDKAVA</sequence>
<comment type="caution">
    <text evidence="2">The sequence shown here is derived from an EMBL/GenBank/DDBJ whole genome shotgun (WGS) entry which is preliminary data.</text>
</comment>
<evidence type="ECO:0000256" key="1">
    <source>
        <dbReference type="SAM" id="MobiDB-lite"/>
    </source>
</evidence>
<keyword evidence="3" id="KW-1185">Reference proteome</keyword>
<organism evidence="2 3">
    <name type="scientific">Rhizoclosmatium globosum</name>
    <dbReference type="NCBI Taxonomy" id="329046"/>
    <lineage>
        <taxon>Eukaryota</taxon>
        <taxon>Fungi</taxon>
        <taxon>Fungi incertae sedis</taxon>
        <taxon>Chytridiomycota</taxon>
        <taxon>Chytridiomycota incertae sedis</taxon>
        <taxon>Chytridiomycetes</taxon>
        <taxon>Chytridiales</taxon>
        <taxon>Chytriomycetaceae</taxon>
        <taxon>Rhizoclosmatium</taxon>
    </lineage>
</organism>
<feature type="region of interest" description="Disordered" evidence="1">
    <location>
        <begin position="51"/>
        <end position="82"/>
    </location>
</feature>
<feature type="compositionally biased region" description="Basic and acidic residues" evidence="1">
    <location>
        <begin position="480"/>
        <end position="494"/>
    </location>
</feature>
<feature type="compositionally biased region" description="Basic and acidic residues" evidence="1">
    <location>
        <begin position="102"/>
        <end position="111"/>
    </location>
</feature>